<evidence type="ECO:0000259" key="3">
    <source>
        <dbReference type="Pfam" id="PF01507"/>
    </source>
</evidence>
<gene>
    <name evidence="5" type="ORF">Y981_02255</name>
</gene>
<feature type="domain" description="2-thiouridine synthetase TtuA-like N-terminal LIM" evidence="4">
    <location>
        <begin position="2"/>
        <end position="26"/>
    </location>
</feature>
<dbReference type="PIRSF" id="PIRSF004976">
    <property type="entry name" value="ATPase_YdaO"/>
    <property type="match status" value="1"/>
</dbReference>
<dbReference type="PANTHER" id="PTHR11807:SF27">
    <property type="entry name" value="TRNA-5-METHYLURIDINE(54) 2-SULFURTRANSFERASE"/>
    <property type="match status" value="1"/>
</dbReference>
<sequence length="307" mass="34695">MKCRVCREKAVIDLPRHNASFCPACFDSYLMDQVWKAIDEFEMFGKNDRILVAVSGGKDSLALWDILNRLGYRTTGFHLDLGIGGYSGESLEKTRAFALRYGLTLHVESLVQEVGASVANIAELTNRPPCSACGVSKRHLFNRAAQKLECQVVATGHNLDDEASRLLGNILHWQDGYLEKQNPALPDEGGLVRKVKPLNRLTEKEMAAYAFLKGINYVVHECPMSVNAKQLFYKKIMNQVEQESPGTKQAFYFGFLDRRSRFYPEKAEEAPAYLCRECQTPSYTEVCTFCRIRLKVARSEQNQDTTA</sequence>
<feature type="binding site" evidence="2">
    <location>
        <position position="275"/>
    </location>
    <ligand>
        <name>Zn(2+)</name>
        <dbReference type="ChEBI" id="CHEBI:29105"/>
        <label>2</label>
    </ligand>
</feature>
<evidence type="ECO:0000256" key="1">
    <source>
        <dbReference type="ARBA" id="ARBA00022679"/>
    </source>
</evidence>
<feature type="binding site" evidence="2">
    <location>
        <position position="22"/>
    </location>
    <ligand>
        <name>Zn(2+)</name>
        <dbReference type="ChEBI" id="CHEBI:29105"/>
        <label>1</label>
    </ligand>
</feature>
<dbReference type="GO" id="GO:0002143">
    <property type="term" value="P:tRNA wobble position uridine thiolation"/>
    <property type="evidence" value="ECO:0007669"/>
    <property type="project" value="TreeGrafter"/>
</dbReference>
<dbReference type="InterPro" id="IPR014729">
    <property type="entry name" value="Rossmann-like_a/b/a_fold"/>
</dbReference>
<dbReference type="EMBL" id="CP007243">
    <property type="protein sequence ID" value="AIA30053.1"/>
    <property type="molecule type" value="Genomic_DNA"/>
</dbReference>
<dbReference type="SUPFAM" id="SSF52402">
    <property type="entry name" value="Adenine nucleotide alpha hydrolases-like"/>
    <property type="match status" value="1"/>
</dbReference>
<feature type="binding site" evidence="2">
    <location>
        <position position="3"/>
    </location>
    <ligand>
        <name>Zn(2+)</name>
        <dbReference type="ChEBI" id="CHEBI:29105"/>
        <label>1</label>
    </ligand>
</feature>
<organism evidence="5 6">
    <name type="scientific">Leptospirillum ferriphilum YSK</name>
    <dbReference type="NCBI Taxonomy" id="1441628"/>
    <lineage>
        <taxon>Bacteria</taxon>
        <taxon>Pseudomonadati</taxon>
        <taxon>Nitrospirota</taxon>
        <taxon>Nitrospiria</taxon>
        <taxon>Nitrospirales</taxon>
        <taxon>Nitrospiraceae</taxon>
        <taxon>Leptospirillum</taxon>
    </lineage>
</organism>
<evidence type="ECO:0000259" key="4">
    <source>
        <dbReference type="Pfam" id="PF22082"/>
    </source>
</evidence>
<dbReference type="Gene3D" id="3.40.50.620">
    <property type="entry name" value="HUPs"/>
    <property type="match status" value="1"/>
</dbReference>
<reference evidence="6" key="1">
    <citation type="submission" date="2014-02" db="EMBL/GenBank/DDBJ databases">
        <title>Complete genome sequence and comparative genomic analysis of the nitrogen-fixing bacterium Leptospirillum ferriphilum YSK.</title>
        <authorList>
            <person name="Guo X."/>
            <person name="Yin H."/>
            <person name="Liang Y."/>
            <person name="Hu Q."/>
            <person name="Ma L."/>
            <person name="Xiao Y."/>
            <person name="Zhang X."/>
            <person name="Qiu G."/>
            <person name="Liu X."/>
        </authorList>
    </citation>
    <scope>NUCLEOTIDE SEQUENCE [LARGE SCALE GENOMIC DNA]</scope>
    <source>
        <strain evidence="6">YSK</strain>
    </source>
</reference>
<dbReference type="InterPro" id="IPR035107">
    <property type="entry name" value="tRNA_thiolation_TtcA_Ctu1"/>
</dbReference>
<dbReference type="KEGG" id="lfp:Y981_02255"/>
<evidence type="ECO:0000313" key="6">
    <source>
        <dbReference type="Proteomes" id="UP000027059"/>
    </source>
</evidence>
<feature type="binding site" evidence="2">
    <location>
        <position position="6"/>
    </location>
    <ligand>
        <name>Zn(2+)</name>
        <dbReference type="ChEBI" id="CHEBI:29105"/>
        <label>1</label>
    </ligand>
</feature>
<feature type="binding site" evidence="2">
    <location>
        <position position="287"/>
    </location>
    <ligand>
        <name>Zn(2+)</name>
        <dbReference type="ChEBI" id="CHEBI:29105"/>
        <label>2</label>
    </ligand>
</feature>
<keyword evidence="2" id="KW-0479">Metal-binding</keyword>
<dbReference type="InterPro" id="IPR054306">
    <property type="entry name" value="TtuA-like_LIM_N"/>
</dbReference>
<dbReference type="GO" id="GO:0046872">
    <property type="term" value="F:metal ion binding"/>
    <property type="evidence" value="ECO:0007669"/>
    <property type="project" value="UniProtKB-KW"/>
</dbReference>
<evidence type="ECO:0000256" key="2">
    <source>
        <dbReference type="PIRSR" id="PIRSR004976-50"/>
    </source>
</evidence>
<keyword evidence="1" id="KW-0808">Transferase</keyword>
<dbReference type="GO" id="GO:0016740">
    <property type="term" value="F:transferase activity"/>
    <property type="evidence" value="ECO:0007669"/>
    <property type="project" value="UniProtKB-KW"/>
</dbReference>
<dbReference type="HOGENOM" id="CLU_026481_1_1_0"/>
<keyword evidence="2" id="KW-0862">Zinc</keyword>
<evidence type="ECO:0000313" key="5">
    <source>
        <dbReference type="EMBL" id="AIA30053.1"/>
    </source>
</evidence>
<dbReference type="RefSeq" id="WP_038504533.1">
    <property type="nucleotide sequence ID" value="NZ_CP007243.1"/>
</dbReference>
<dbReference type="OrthoDB" id="9801054at2"/>
<feature type="binding site" evidence="2">
    <location>
        <position position="290"/>
    </location>
    <ligand>
        <name>Zn(2+)</name>
        <dbReference type="ChEBI" id="CHEBI:29105"/>
        <label>2</label>
    </ligand>
</feature>
<dbReference type="Pfam" id="PF22082">
    <property type="entry name" value="TtuA_LIM_N"/>
    <property type="match status" value="1"/>
</dbReference>
<dbReference type="GO" id="GO:0002144">
    <property type="term" value="C:cytosolic tRNA wobble base thiouridylase complex"/>
    <property type="evidence" value="ECO:0007669"/>
    <property type="project" value="TreeGrafter"/>
</dbReference>
<name>A0A059XT92_9BACT</name>
<reference evidence="5 6" key="2">
    <citation type="journal article" date="2015" name="Biomed. Res. Int.">
        <title>Effects of Arsenite Resistance on the Growth and Functional Gene Expression of Leptospirillum ferriphilum and Acidithiobacillus thiooxidans in Pure Culture and Coculture.</title>
        <authorList>
            <person name="Jiang H."/>
            <person name="Liang Y."/>
            <person name="Yin H."/>
            <person name="Xiao Y."/>
            <person name="Guo X."/>
            <person name="Xu Y."/>
            <person name="Hu Q."/>
            <person name="Liu H."/>
            <person name="Liu X."/>
        </authorList>
    </citation>
    <scope>NUCLEOTIDE SEQUENCE [LARGE SCALE GENOMIC DNA]</scope>
    <source>
        <strain evidence="5 6">YSK</strain>
    </source>
</reference>
<dbReference type="GO" id="GO:0000049">
    <property type="term" value="F:tRNA binding"/>
    <property type="evidence" value="ECO:0007669"/>
    <property type="project" value="TreeGrafter"/>
</dbReference>
<dbReference type="PANTHER" id="PTHR11807">
    <property type="entry name" value="ATPASES OF THE PP SUPERFAMILY-RELATED"/>
    <property type="match status" value="1"/>
</dbReference>
<dbReference type="Pfam" id="PF01507">
    <property type="entry name" value="PAPS_reduct"/>
    <property type="match status" value="1"/>
</dbReference>
<feature type="binding site" evidence="2">
    <location>
        <position position="25"/>
    </location>
    <ligand>
        <name>Zn(2+)</name>
        <dbReference type="ChEBI" id="CHEBI:29105"/>
        <label>1</label>
    </ligand>
</feature>
<protein>
    <submittedName>
        <fullName evidence="5">ATP pyrophosphatase</fullName>
    </submittedName>
</protein>
<feature type="domain" description="Phosphoadenosine phosphosulphate reductase" evidence="3">
    <location>
        <begin position="50"/>
        <end position="218"/>
    </location>
</feature>
<proteinExistence type="predicted"/>
<accession>A0A059XT92</accession>
<dbReference type="InterPro" id="IPR002500">
    <property type="entry name" value="PAPS_reduct_dom"/>
</dbReference>
<feature type="binding site" evidence="2">
    <location>
        <position position="278"/>
    </location>
    <ligand>
        <name>Zn(2+)</name>
        <dbReference type="ChEBI" id="CHEBI:29105"/>
        <label>2</label>
    </ligand>
</feature>
<dbReference type="Proteomes" id="UP000027059">
    <property type="component" value="Chromosome"/>
</dbReference>
<keyword evidence="6" id="KW-1185">Reference proteome</keyword>
<dbReference type="AlphaFoldDB" id="A0A059XT92"/>